<reference evidence="3" key="1">
    <citation type="journal article" date="2019" name="Int. J. Syst. Evol. Microbiol.">
        <title>The Global Catalogue of Microorganisms (GCM) 10K type strain sequencing project: providing services to taxonomists for standard genome sequencing and annotation.</title>
        <authorList>
            <consortium name="The Broad Institute Genomics Platform"/>
            <consortium name="The Broad Institute Genome Sequencing Center for Infectious Disease"/>
            <person name="Wu L."/>
            <person name="Ma J."/>
        </authorList>
    </citation>
    <scope>NUCLEOTIDE SEQUENCE [LARGE SCALE GENOMIC DNA]</scope>
    <source>
        <strain evidence="3">CCUG 53903</strain>
    </source>
</reference>
<feature type="domain" description="NAD(P)-binding" evidence="1">
    <location>
        <begin position="6"/>
        <end position="177"/>
    </location>
</feature>
<gene>
    <name evidence="2" type="ORF">ACFPZ3_28920</name>
</gene>
<accession>A0ABW1CQ62</accession>
<dbReference type="RefSeq" id="WP_379517404.1">
    <property type="nucleotide sequence ID" value="NZ_JBHSPA010000031.1"/>
</dbReference>
<dbReference type="InterPro" id="IPR051604">
    <property type="entry name" value="Ergot_Alk_Oxidoreductase"/>
</dbReference>
<sequence>MIMVIGATGAIGREVVAELRGSGARIRALTRDPARAALPEDVEVARGDLGDPATLPPALDGVRTVFLTGVGHRRAEHDRALVKAASAAGVARVVQLSSLAVEERTAGVLAGWHAEGERAVRESGLRWTILRPNGFMSNALQWAQAIAATGVVRAPYGDLASSVVHPRDVAAVAAAVLLGEGHDEAVYPITGPHALTPGEQVAVIGEVLGRPLRFEELPVERAREQMLRHMPPETADAVLSARGNADVAVRARVDSTIADLTGRPARTFREWAGEHFTRDR</sequence>
<keyword evidence="3" id="KW-1185">Reference proteome</keyword>
<comment type="caution">
    <text evidence="2">The sequence shown here is derived from an EMBL/GenBank/DDBJ whole genome shotgun (WGS) entry which is preliminary data.</text>
</comment>
<evidence type="ECO:0000259" key="1">
    <source>
        <dbReference type="Pfam" id="PF13460"/>
    </source>
</evidence>
<organism evidence="2 3">
    <name type="scientific">Nonomuraea insulae</name>
    <dbReference type="NCBI Taxonomy" id="1616787"/>
    <lineage>
        <taxon>Bacteria</taxon>
        <taxon>Bacillati</taxon>
        <taxon>Actinomycetota</taxon>
        <taxon>Actinomycetes</taxon>
        <taxon>Streptosporangiales</taxon>
        <taxon>Streptosporangiaceae</taxon>
        <taxon>Nonomuraea</taxon>
    </lineage>
</organism>
<dbReference type="Pfam" id="PF13460">
    <property type="entry name" value="NAD_binding_10"/>
    <property type="match status" value="1"/>
</dbReference>
<dbReference type="Gene3D" id="3.90.25.10">
    <property type="entry name" value="UDP-galactose 4-epimerase, domain 1"/>
    <property type="match status" value="1"/>
</dbReference>
<dbReference type="EMBL" id="JBHSPA010000031">
    <property type="protein sequence ID" value="MFC5827904.1"/>
    <property type="molecule type" value="Genomic_DNA"/>
</dbReference>
<protein>
    <submittedName>
        <fullName evidence="2">NAD(P)H-binding protein</fullName>
    </submittedName>
</protein>
<dbReference type="InterPro" id="IPR036291">
    <property type="entry name" value="NAD(P)-bd_dom_sf"/>
</dbReference>
<name>A0ABW1CQ62_9ACTN</name>
<evidence type="ECO:0000313" key="2">
    <source>
        <dbReference type="EMBL" id="MFC5827904.1"/>
    </source>
</evidence>
<dbReference type="Proteomes" id="UP001596058">
    <property type="component" value="Unassembled WGS sequence"/>
</dbReference>
<proteinExistence type="predicted"/>
<dbReference type="PANTHER" id="PTHR43162:SF1">
    <property type="entry name" value="PRESTALK A DIFFERENTIATION PROTEIN A"/>
    <property type="match status" value="1"/>
</dbReference>
<dbReference type="InterPro" id="IPR016040">
    <property type="entry name" value="NAD(P)-bd_dom"/>
</dbReference>
<dbReference type="Gene3D" id="3.40.50.720">
    <property type="entry name" value="NAD(P)-binding Rossmann-like Domain"/>
    <property type="match status" value="1"/>
</dbReference>
<dbReference type="PANTHER" id="PTHR43162">
    <property type="match status" value="1"/>
</dbReference>
<evidence type="ECO:0000313" key="3">
    <source>
        <dbReference type="Proteomes" id="UP001596058"/>
    </source>
</evidence>
<dbReference type="SUPFAM" id="SSF51735">
    <property type="entry name" value="NAD(P)-binding Rossmann-fold domains"/>
    <property type="match status" value="1"/>
</dbReference>